<dbReference type="GO" id="GO:0006508">
    <property type="term" value="P:proteolysis"/>
    <property type="evidence" value="ECO:0007669"/>
    <property type="project" value="UniProtKB-KW"/>
</dbReference>
<dbReference type="SUPFAM" id="SSF53335">
    <property type="entry name" value="S-adenosyl-L-methionine-dependent methyltransferases"/>
    <property type="match status" value="1"/>
</dbReference>
<name>A0AAE1H2X7_9NEOP</name>
<gene>
    <name evidence="17" type="ORF">KUF71_023015</name>
</gene>
<comment type="cofactor">
    <cofactor evidence="2">
        <name>Zn(2+)</name>
        <dbReference type="ChEBI" id="CHEBI:29105"/>
    </cofactor>
</comment>
<keyword evidence="18" id="KW-1185">Reference proteome</keyword>
<dbReference type="InterPro" id="IPR019410">
    <property type="entry name" value="Methyltransf_16"/>
</dbReference>
<dbReference type="GO" id="GO:0005737">
    <property type="term" value="C:cytoplasm"/>
    <property type="evidence" value="ECO:0007669"/>
    <property type="project" value="UniProtKB-SubCell"/>
</dbReference>
<dbReference type="GO" id="GO:0008239">
    <property type="term" value="F:dipeptidyl-peptidase activity"/>
    <property type="evidence" value="ECO:0007669"/>
    <property type="project" value="UniProtKB-EC"/>
</dbReference>
<keyword evidence="13" id="KW-0482">Metalloprotease</keyword>
<dbReference type="InterPro" id="IPR039461">
    <property type="entry name" value="Peptidase_M49"/>
</dbReference>
<dbReference type="EC" id="3.4.14.4" evidence="5"/>
<evidence type="ECO:0000256" key="12">
    <source>
        <dbReference type="ARBA" id="ARBA00022833"/>
    </source>
</evidence>
<sequence length="966" mass="107641">MSAVGEHQVTSEIYSDIPVGSPEPGSEGYVTTKFYFRRPTTDPVAEVGKTEAALEYDSDGDPILERQQSEDVIQIKHSSSTSLRMVGLQVWRGALLLADWALHYGPSLLRGATVLELGTGTGLTSIVAAMHAREVVSTDVDLGGILDLIKTNIDLNKRLVKARSTVLGLDFFSKEWSKEILNKLKEVSIVLAADVIYDVDLTEAFVQTVVKIMNVKPKKTLYFALEKRYLSTSIFKMSTADLSLFTYPNDTPFVELDCTSAFNALTDKEKLYAHYLSQASWYGGLIVYVQTSPEAPLIFSLLHKLITAEGVEDLKQTAKESGEASEDDIKALLVYIAGVFANSGNYKGFGDSKIVPNLPKERLEKIILSSAAYKADPTVIQALWSACADSIYSLEPLQQHLGFSDKGITTYFTPNCTQKDSELVGNFMKKYNLEGYNNRLFKYENGSNTTYEIRMASVLEKNESEPFLMSDTIYEGCTFRVTRGDYSGLLDLVCQNLEKAKEYASNDLEKNMLEQYIKSFRTGSLDAHKSGSGIWIKNKGPVVETYIGFIETYRDPAGMRGEFEGFVAMVNKEMSAKFGALVANAEPLLKELPWPSTFEKDQFLKPDYTSLDVLTFSGSGIPAGINIPNYDEIRQSEGFKNVSLGNVIPTSFKGFRHQFLSDEDVALMDKYAVTAFEVCVGLHELLGHGSGKLFRKEGGKYNFDIESVVNPLTNEKITSWYDEGDTYDSKFTSLGSAYEECRAECVGLYLSLNENVLKIFGAEGEDAENVLYINWLNMFWAGGAKALEMYSPASKTWLQAHSQARYVILRVCLEAGEDFVKITETEPGKNLLLTVDRSKIKTVGKKAIGDFLLKLQVYKSTGDEKSAQDMFNKYSEVSDDGTYPWATWRSIILAHKQPRKIMVQHNTKLNGSTVDLLKYAATPEGFVQSWSERFPSSNVDSLLQSLWRKDAENFYAEPPAQLAAIC</sequence>
<comment type="subcellular location">
    <subcellularLocation>
        <location evidence="3">Cytoplasm</location>
    </subcellularLocation>
</comment>
<evidence type="ECO:0000256" key="15">
    <source>
        <dbReference type="ARBA" id="ARBA00032119"/>
    </source>
</evidence>
<comment type="catalytic activity">
    <reaction evidence="1">
        <text>Release of an N-terminal dipeptide from a peptide comprising four or more residues, with broad specificity. Also acts on dipeptidyl 2-naphthylamides.</text>
        <dbReference type="EC" id="3.4.14.4"/>
    </reaction>
</comment>
<dbReference type="Proteomes" id="UP001219518">
    <property type="component" value="Unassembled WGS sequence"/>
</dbReference>
<evidence type="ECO:0000256" key="11">
    <source>
        <dbReference type="ARBA" id="ARBA00022801"/>
    </source>
</evidence>
<organism evidence="17 18">
    <name type="scientific">Frankliniella fusca</name>
    <dbReference type="NCBI Taxonomy" id="407009"/>
    <lineage>
        <taxon>Eukaryota</taxon>
        <taxon>Metazoa</taxon>
        <taxon>Ecdysozoa</taxon>
        <taxon>Arthropoda</taxon>
        <taxon>Hexapoda</taxon>
        <taxon>Insecta</taxon>
        <taxon>Pterygota</taxon>
        <taxon>Neoptera</taxon>
        <taxon>Paraneoptera</taxon>
        <taxon>Thysanoptera</taxon>
        <taxon>Terebrantia</taxon>
        <taxon>Thripoidea</taxon>
        <taxon>Thripidae</taxon>
        <taxon>Frankliniella</taxon>
    </lineage>
</organism>
<evidence type="ECO:0000256" key="2">
    <source>
        <dbReference type="ARBA" id="ARBA00001947"/>
    </source>
</evidence>
<dbReference type="Pfam" id="PF03571">
    <property type="entry name" value="Peptidase_M49"/>
    <property type="match status" value="1"/>
</dbReference>
<dbReference type="FunFam" id="3.30.540.30:FF:000002">
    <property type="entry name" value="Dipeptidyl peptidase 3"/>
    <property type="match status" value="1"/>
</dbReference>
<evidence type="ECO:0000256" key="4">
    <source>
        <dbReference type="ARBA" id="ARBA00010200"/>
    </source>
</evidence>
<keyword evidence="10" id="KW-0479">Metal-binding</keyword>
<feature type="region of interest" description="Disordered" evidence="16">
    <location>
        <begin position="1"/>
        <end position="24"/>
    </location>
</feature>
<dbReference type="GO" id="GO:0046872">
    <property type="term" value="F:metal ion binding"/>
    <property type="evidence" value="ECO:0007669"/>
    <property type="project" value="UniProtKB-KW"/>
</dbReference>
<evidence type="ECO:0000256" key="3">
    <source>
        <dbReference type="ARBA" id="ARBA00004496"/>
    </source>
</evidence>
<evidence type="ECO:0000256" key="6">
    <source>
        <dbReference type="ARBA" id="ARBA00014713"/>
    </source>
</evidence>
<evidence type="ECO:0000256" key="7">
    <source>
        <dbReference type="ARBA" id="ARBA00022438"/>
    </source>
</evidence>
<keyword evidence="11" id="KW-0378">Hydrolase</keyword>
<evidence type="ECO:0000256" key="14">
    <source>
        <dbReference type="ARBA" id="ARBA00031288"/>
    </source>
</evidence>
<dbReference type="FunFam" id="3.30.540.30:FF:000008">
    <property type="entry name" value="Dipeptidyl peptidase 3"/>
    <property type="match status" value="1"/>
</dbReference>
<dbReference type="Gene3D" id="3.30.540.30">
    <property type="match status" value="3"/>
</dbReference>
<proteinExistence type="inferred from homology"/>
<reference evidence="17" key="2">
    <citation type="journal article" date="2023" name="BMC Genomics">
        <title>Pest status, molecular evolution, and epigenetic factors derived from the genome assembly of Frankliniella fusca, a thysanopteran phytovirus vector.</title>
        <authorList>
            <person name="Catto M.A."/>
            <person name="Labadie P.E."/>
            <person name="Jacobson A.L."/>
            <person name="Kennedy G.G."/>
            <person name="Srinivasan R."/>
            <person name="Hunt B.G."/>
        </authorList>
    </citation>
    <scope>NUCLEOTIDE SEQUENCE</scope>
    <source>
        <strain evidence="17">PL_HMW_Pooled</strain>
    </source>
</reference>
<dbReference type="FunFam" id="3.30.540.30:FF:000001">
    <property type="entry name" value="Dipeptidyl peptidase 3"/>
    <property type="match status" value="1"/>
</dbReference>
<dbReference type="Pfam" id="PF10294">
    <property type="entry name" value="Methyltransf_16"/>
    <property type="match status" value="1"/>
</dbReference>
<keyword evidence="12" id="KW-0862">Zinc</keyword>
<evidence type="ECO:0000256" key="13">
    <source>
        <dbReference type="ARBA" id="ARBA00023049"/>
    </source>
</evidence>
<dbReference type="PANTHER" id="PTHR23422:SF11">
    <property type="entry name" value="DIPEPTIDYL PEPTIDASE 3"/>
    <property type="match status" value="1"/>
</dbReference>
<dbReference type="GO" id="GO:0004177">
    <property type="term" value="F:aminopeptidase activity"/>
    <property type="evidence" value="ECO:0007669"/>
    <property type="project" value="UniProtKB-KW"/>
</dbReference>
<dbReference type="PANTHER" id="PTHR23422">
    <property type="entry name" value="DIPEPTIDYL PEPTIDASE III-RELATED"/>
    <property type="match status" value="1"/>
</dbReference>
<evidence type="ECO:0000313" key="18">
    <source>
        <dbReference type="Proteomes" id="UP001219518"/>
    </source>
</evidence>
<dbReference type="Gene3D" id="3.40.50.150">
    <property type="entry name" value="Vaccinia Virus protein VP39"/>
    <property type="match status" value="1"/>
</dbReference>
<keyword evidence="9" id="KW-0645">Protease</keyword>
<dbReference type="GO" id="GO:0008237">
    <property type="term" value="F:metallopeptidase activity"/>
    <property type="evidence" value="ECO:0007669"/>
    <property type="project" value="UniProtKB-KW"/>
</dbReference>
<evidence type="ECO:0000256" key="1">
    <source>
        <dbReference type="ARBA" id="ARBA00001336"/>
    </source>
</evidence>
<keyword evidence="7" id="KW-0031">Aminopeptidase</keyword>
<evidence type="ECO:0000313" key="17">
    <source>
        <dbReference type="EMBL" id="KAK3913558.1"/>
    </source>
</evidence>
<evidence type="ECO:0000256" key="10">
    <source>
        <dbReference type="ARBA" id="ARBA00022723"/>
    </source>
</evidence>
<evidence type="ECO:0000256" key="16">
    <source>
        <dbReference type="SAM" id="MobiDB-lite"/>
    </source>
</evidence>
<protein>
    <recommendedName>
        <fullName evidence="6">Dipeptidyl peptidase 3</fullName>
        <ecNumber evidence="5">3.4.14.4</ecNumber>
    </recommendedName>
    <alternativeName>
        <fullName evidence="14">Dipeptidyl aminopeptidase III</fullName>
    </alternativeName>
    <alternativeName>
        <fullName evidence="15">Dipeptidyl peptidase III</fullName>
    </alternativeName>
</protein>
<accession>A0AAE1H2X7</accession>
<comment type="caution">
    <text evidence="17">The sequence shown here is derived from an EMBL/GenBank/DDBJ whole genome shotgun (WGS) entry which is preliminary data.</text>
</comment>
<dbReference type="InterPro" id="IPR029063">
    <property type="entry name" value="SAM-dependent_MTases_sf"/>
</dbReference>
<evidence type="ECO:0000256" key="8">
    <source>
        <dbReference type="ARBA" id="ARBA00022490"/>
    </source>
</evidence>
<comment type="similarity">
    <text evidence="4">Belongs to the peptidase M49 family.</text>
</comment>
<dbReference type="CDD" id="cd02440">
    <property type="entry name" value="AdoMet_MTases"/>
    <property type="match status" value="1"/>
</dbReference>
<dbReference type="EMBL" id="JAHWGI010000328">
    <property type="protein sequence ID" value="KAK3913558.1"/>
    <property type="molecule type" value="Genomic_DNA"/>
</dbReference>
<keyword evidence="8" id="KW-0963">Cytoplasm</keyword>
<evidence type="ECO:0000256" key="9">
    <source>
        <dbReference type="ARBA" id="ARBA00022670"/>
    </source>
</evidence>
<dbReference type="AlphaFoldDB" id="A0AAE1H2X7"/>
<evidence type="ECO:0000256" key="5">
    <source>
        <dbReference type="ARBA" id="ARBA00012063"/>
    </source>
</evidence>
<reference evidence="17" key="1">
    <citation type="submission" date="2021-07" db="EMBL/GenBank/DDBJ databases">
        <authorList>
            <person name="Catto M.A."/>
            <person name="Jacobson A."/>
            <person name="Kennedy G."/>
            <person name="Labadie P."/>
            <person name="Hunt B.G."/>
            <person name="Srinivasan R."/>
        </authorList>
    </citation>
    <scope>NUCLEOTIDE SEQUENCE</scope>
    <source>
        <strain evidence="17">PL_HMW_Pooled</strain>
        <tissue evidence="17">Head</tissue>
    </source>
</reference>